<sequence>MKSRFPFVSSSPCQLSRSRRIRSRSRIALAPHLLVVTAAAACPLPPLPRRAVACSPLSPLPRPRHWRRFLLLVPALHLQPPATASSS</sequence>
<gene>
    <name evidence="1" type="primary">OJ1261_A08.44</name>
</gene>
<reference evidence="2" key="2">
    <citation type="journal article" date="2008" name="Nucleic Acids Res.">
        <title>The rice annotation project database (RAP-DB): 2008 update.</title>
        <authorList>
            <consortium name="The rice annotation project (RAP)"/>
        </authorList>
    </citation>
    <scope>GENOME REANNOTATION</scope>
    <source>
        <strain evidence="2">cv. Nipponbare</strain>
    </source>
</reference>
<proteinExistence type="predicted"/>
<dbReference type="Proteomes" id="UP000000763">
    <property type="component" value="Chromosome 9"/>
</dbReference>
<accession>Q69MY3</accession>
<name>Q69MY3_ORYSJ</name>
<dbReference type="AlphaFoldDB" id="Q69MY3"/>
<protein>
    <submittedName>
        <fullName evidence="1">Uncharacterized protein</fullName>
    </submittedName>
</protein>
<evidence type="ECO:0000313" key="2">
    <source>
        <dbReference type="Proteomes" id="UP000000763"/>
    </source>
</evidence>
<reference evidence="2" key="1">
    <citation type="journal article" date="2005" name="Nature">
        <title>The map-based sequence of the rice genome.</title>
        <authorList>
            <consortium name="International rice genome sequencing project (IRGSP)"/>
            <person name="Matsumoto T."/>
            <person name="Wu J."/>
            <person name="Kanamori H."/>
            <person name="Katayose Y."/>
            <person name="Fujisawa M."/>
            <person name="Namiki N."/>
            <person name="Mizuno H."/>
            <person name="Yamamoto K."/>
            <person name="Antonio B.A."/>
            <person name="Baba T."/>
            <person name="Sakata K."/>
            <person name="Nagamura Y."/>
            <person name="Aoki H."/>
            <person name="Arikawa K."/>
            <person name="Arita K."/>
            <person name="Bito T."/>
            <person name="Chiden Y."/>
            <person name="Fujitsuka N."/>
            <person name="Fukunaka R."/>
            <person name="Hamada M."/>
            <person name="Harada C."/>
            <person name="Hayashi A."/>
            <person name="Hijishita S."/>
            <person name="Honda M."/>
            <person name="Hosokawa S."/>
            <person name="Ichikawa Y."/>
            <person name="Idonuma A."/>
            <person name="Iijima M."/>
            <person name="Ikeda M."/>
            <person name="Ikeno M."/>
            <person name="Ito K."/>
            <person name="Ito S."/>
            <person name="Ito T."/>
            <person name="Ito Y."/>
            <person name="Ito Y."/>
            <person name="Iwabuchi A."/>
            <person name="Kamiya K."/>
            <person name="Karasawa W."/>
            <person name="Kurita K."/>
            <person name="Katagiri S."/>
            <person name="Kikuta A."/>
            <person name="Kobayashi H."/>
            <person name="Kobayashi N."/>
            <person name="Machita K."/>
            <person name="Maehara T."/>
            <person name="Masukawa M."/>
            <person name="Mizubayashi T."/>
            <person name="Mukai Y."/>
            <person name="Nagasaki H."/>
            <person name="Nagata Y."/>
            <person name="Naito S."/>
            <person name="Nakashima M."/>
            <person name="Nakama Y."/>
            <person name="Nakamichi Y."/>
            <person name="Nakamura M."/>
            <person name="Meguro A."/>
            <person name="Negishi M."/>
            <person name="Ohta I."/>
            <person name="Ohta T."/>
            <person name="Okamoto M."/>
            <person name="Ono N."/>
            <person name="Saji S."/>
            <person name="Sakaguchi M."/>
            <person name="Sakai K."/>
            <person name="Shibata M."/>
            <person name="Shimokawa T."/>
            <person name="Song J."/>
            <person name="Takazaki Y."/>
            <person name="Terasawa K."/>
            <person name="Tsugane M."/>
            <person name="Tsuji K."/>
            <person name="Ueda S."/>
            <person name="Waki K."/>
            <person name="Yamagata H."/>
            <person name="Yamamoto M."/>
            <person name="Yamamoto S."/>
            <person name="Yamane H."/>
            <person name="Yoshiki S."/>
            <person name="Yoshihara R."/>
            <person name="Yukawa K."/>
            <person name="Zhong H."/>
            <person name="Yano M."/>
            <person name="Yuan Q."/>
            <person name="Ouyang S."/>
            <person name="Liu J."/>
            <person name="Jones K.M."/>
            <person name="Gansberger K."/>
            <person name="Moffat K."/>
            <person name="Hill J."/>
            <person name="Bera J."/>
            <person name="Fadrosh D."/>
            <person name="Jin S."/>
            <person name="Johri S."/>
            <person name="Kim M."/>
            <person name="Overton L."/>
            <person name="Reardon M."/>
            <person name="Tsitrin T."/>
            <person name="Vuong H."/>
            <person name="Weaver B."/>
            <person name="Ciecko A."/>
            <person name="Tallon L."/>
            <person name="Jackson J."/>
            <person name="Pai G."/>
            <person name="Aken S.V."/>
            <person name="Utterback T."/>
            <person name="Reidmuller S."/>
            <person name="Feldblyum T."/>
            <person name="Hsiao J."/>
            <person name="Zismann V."/>
            <person name="Iobst S."/>
            <person name="de Vazeille A.R."/>
            <person name="Buell C.R."/>
            <person name="Ying K."/>
            <person name="Li Y."/>
            <person name="Lu T."/>
            <person name="Huang Y."/>
            <person name="Zhao Q."/>
            <person name="Feng Q."/>
            <person name="Zhang L."/>
            <person name="Zhu J."/>
            <person name="Weng Q."/>
            <person name="Mu J."/>
            <person name="Lu Y."/>
            <person name="Fan D."/>
            <person name="Liu Y."/>
            <person name="Guan J."/>
            <person name="Zhang Y."/>
            <person name="Yu S."/>
            <person name="Liu X."/>
            <person name="Zhang Y."/>
            <person name="Hong G."/>
            <person name="Han B."/>
            <person name="Choisne N."/>
            <person name="Demange N."/>
            <person name="Orjeda G."/>
            <person name="Samain S."/>
            <person name="Cattolico L."/>
            <person name="Pelletier E."/>
            <person name="Couloux A."/>
            <person name="Segurens B."/>
            <person name="Wincker P."/>
            <person name="D'Hont A."/>
            <person name="Scarpelli C."/>
            <person name="Weissenbach J."/>
            <person name="Salanoubat M."/>
            <person name="Quetier F."/>
            <person name="Yu Y."/>
            <person name="Kim H.R."/>
            <person name="Rambo T."/>
            <person name="Currie J."/>
            <person name="Collura K."/>
            <person name="Luo M."/>
            <person name="Yang T."/>
            <person name="Ammiraju J.S.S."/>
            <person name="Engler F."/>
            <person name="Soderlund C."/>
            <person name="Wing R.A."/>
            <person name="Palmer L.E."/>
            <person name="de la Bastide M."/>
            <person name="Spiegel L."/>
            <person name="Nascimento L."/>
            <person name="Zutavern T."/>
            <person name="O'Shaughnessy A."/>
            <person name="Dike S."/>
            <person name="Dedhia N."/>
            <person name="Preston R."/>
            <person name="Balija V."/>
            <person name="McCombie W.R."/>
            <person name="Chow T."/>
            <person name="Chen H."/>
            <person name="Chung M."/>
            <person name="Chen C."/>
            <person name="Shaw J."/>
            <person name="Wu H."/>
            <person name="Hsiao K."/>
            <person name="Chao Y."/>
            <person name="Chu M."/>
            <person name="Cheng C."/>
            <person name="Hour A."/>
            <person name="Lee P."/>
            <person name="Lin S."/>
            <person name="Lin Y."/>
            <person name="Liou J."/>
            <person name="Liu S."/>
            <person name="Hsing Y."/>
            <person name="Raghuvanshi S."/>
            <person name="Mohanty A."/>
            <person name="Bharti A.K."/>
            <person name="Gaur A."/>
            <person name="Gupta V."/>
            <person name="Kumar D."/>
            <person name="Ravi V."/>
            <person name="Vij S."/>
            <person name="Kapur A."/>
            <person name="Khurana P."/>
            <person name="Khurana P."/>
            <person name="Khurana J.P."/>
            <person name="Tyagi A.K."/>
            <person name="Gaikwad K."/>
            <person name="Singh A."/>
            <person name="Dalal V."/>
            <person name="Srivastava S."/>
            <person name="Dixit A."/>
            <person name="Pal A.K."/>
            <person name="Ghazi I.A."/>
            <person name="Yadav M."/>
            <person name="Pandit A."/>
            <person name="Bhargava A."/>
            <person name="Sureshbabu K."/>
            <person name="Batra K."/>
            <person name="Sharma T.R."/>
            <person name="Mohapatra T."/>
            <person name="Singh N.K."/>
            <person name="Messing J."/>
            <person name="Nelson A.B."/>
            <person name="Fuks G."/>
            <person name="Kavchok S."/>
            <person name="Keizer G."/>
            <person name="Linton E."/>
            <person name="Llaca V."/>
            <person name="Song R."/>
            <person name="Tanyolac B."/>
            <person name="Young S."/>
            <person name="Ho-Il K."/>
            <person name="Hahn J.H."/>
            <person name="Sangsakoo G."/>
            <person name="Vanavichit A."/>
            <person name="de Mattos Luiz.A.T."/>
            <person name="Zimmer P.D."/>
            <person name="Malone G."/>
            <person name="Dellagostin O."/>
            <person name="de Oliveira A.C."/>
            <person name="Bevan M."/>
            <person name="Bancroft I."/>
            <person name="Minx P."/>
            <person name="Cordum H."/>
            <person name="Wilson R."/>
            <person name="Cheng Z."/>
            <person name="Jin W."/>
            <person name="Jiang J."/>
            <person name="Leong S.A."/>
            <person name="Iwama H."/>
            <person name="Gojobori T."/>
            <person name="Itoh T."/>
            <person name="Niimura Y."/>
            <person name="Fujii Y."/>
            <person name="Habara T."/>
            <person name="Sakai H."/>
            <person name="Sato Y."/>
            <person name="Wilson G."/>
            <person name="Kumar K."/>
            <person name="McCouch S."/>
            <person name="Juretic N."/>
            <person name="Hoen D."/>
            <person name="Wright S."/>
            <person name="Bruskiewich R."/>
            <person name="Bureau T."/>
            <person name="Miyao A."/>
            <person name="Hirochika H."/>
            <person name="Nishikawa T."/>
            <person name="Kadowaki K."/>
            <person name="Sugiura M."/>
            <person name="Burr B."/>
            <person name="Sasaki T."/>
        </authorList>
    </citation>
    <scope>NUCLEOTIDE SEQUENCE [LARGE SCALE GENOMIC DNA]</scope>
    <source>
        <strain evidence="2">cv. Nipponbare</strain>
    </source>
</reference>
<evidence type="ECO:0000313" key="1">
    <source>
        <dbReference type="EMBL" id="BAD36292.1"/>
    </source>
</evidence>
<organism evidence="1 2">
    <name type="scientific">Oryza sativa subsp. japonica</name>
    <name type="common">Rice</name>
    <dbReference type="NCBI Taxonomy" id="39947"/>
    <lineage>
        <taxon>Eukaryota</taxon>
        <taxon>Viridiplantae</taxon>
        <taxon>Streptophyta</taxon>
        <taxon>Embryophyta</taxon>
        <taxon>Tracheophyta</taxon>
        <taxon>Spermatophyta</taxon>
        <taxon>Magnoliopsida</taxon>
        <taxon>Liliopsida</taxon>
        <taxon>Poales</taxon>
        <taxon>Poaceae</taxon>
        <taxon>BOP clade</taxon>
        <taxon>Oryzoideae</taxon>
        <taxon>Oryzeae</taxon>
        <taxon>Oryzinae</taxon>
        <taxon>Oryza</taxon>
        <taxon>Oryza sativa</taxon>
    </lineage>
</organism>
<dbReference type="EMBL" id="AP005722">
    <property type="protein sequence ID" value="BAD36292.1"/>
    <property type="molecule type" value="Genomic_DNA"/>
</dbReference>